<organism evidence="1 2">
    <name type="scientific">Datura stramonium</name>
    <name type="common">Jimsonweed</name>
    <name type="synonym">Common thornapple</name>
    <dbReference type="NCBI Taxonomy" id="4076"/>
    <lineage>
        <taxon>Eukaryota</taxon>
        <taxon>Viridiplantae</taxon>
        <taxon>Streptophyta</taxon>
        <taxon>Embryophyta</taxon>
        <taxon>Tracheophyta</taxon>
        <taxon>Spermatophyta</taxon>
        <taxon>Magnoliopsida</taxon>
        <taxon>eudicotyledons</taxon>
        <taxon>Gunneridae</taxon>
        <taxon>Pentapetalae</taxon>
        <taxon>asterids</taxon>
        <taxon>lamiids</taxon>
        <taxon>Solanales</taxon>
        <taxon>Solanaceae</taxon>
        <taxon>Solanoideae</taxon>
        <taxon>Datureae</taxon>
        <taxon>Datura</taxon>
    </lineage>
</organism>
<dbReference type="Proteomes" id="UP000823775">
    <property type="component" value="Unassembled WGS sequence"/>
</dbReference>
<accession>A0ABS8T223</accession>
<comment type="caution">
    <text evidence="1">The sequence shown here is derived from an EMBL/GenBank/DDBJ whole genome shotgun (WGS) entry which is preliminary data.</text>
</comment>
<sequence length="99" mass="11627">MQLMHGSSIEFQILRRGIFSVASETEAILDNIDLARVSTQGIDKIWKNMNELKYALHDFIKAHTEAKKVQPRREDIFMIEQDDSKLLWDFFIRAVNGFR</sequence>
<proteinExistence type="predicted"/>
<evidence type="ECO:0000313" key="1">
    <source>
        <dbReference type="EMBL" id="MCD7465395.1"/>
    </source>
</evidence>
<protein>
    <submittedName>
        <fullName evidence="1">Uncharacterized protein</fullName>
    </submittedName>
</protein>
<evidence type="ECO:0000313" key="2">
    <source>
        <dbReference type="Proteomes" id="UP000823775"/>
    </source>
</evidence>
<dbReference type="EMBL" id="JACEIK010001044">
    <property type="protein sequence ID" value="MCD7465395.1"/>
    <property type="molecule type" value="Genomic_DNA"/>
</dbReference>
<name>A0ABS8T223_DATST</name>
<keyword evidence="2" id="KW-1185">Reference proteome</keyword>
<reference evidence="1 2" key="1">
    <citation type="journal article" date="2021" name="BMC Genomics">
        <title>Datura genome reveals duplications of psychoactive alkaloid biosynthetic genes and high mutation rate following tissue culture.</title>
        <authorList>
            <person name="Rajewski A."/>
            <person name="Carter-House D."/>
            <person name="Stajich J."/>
            <person name="Litt A."/>
        </authorList>
    </citation>
    <scope>NUCLEOTIDE SEQUENCE [LARGE SCALE GENOMIC DNA]</scope>
    <source>
        <strain evidence="1">AR-01</strain>
    </source>
</reference>
<gene>
    <name evidence="1" type="ORF">HAX54_001221</name>
</gene>